<dbReference type="GO" id="GO:0030674">
    <property type="term" value="F:protein-macromolecule adaptor activity"/>
    <property type="evidence" value="ECO:0007669"/>
    <property type="project" value="TreeGrafter"/>
</dbReference>
<dbReference type="Proteomes" id="UP000799423">
    <property type="component" value="Unassembled WGS sequence"/>
</dbReference>
<dbReference type="PANTHER" id="PTHR40422">
    <property type="entry name" value="TRANSLATION MACHINERY-ASSOCIATED PROTEIN 17"/>
    <property type="match status" value="1"/>
</dbReference>
<evidence type="ECO:0000313" key="2">
    <source>
        <dbReference type="Proteomes" id="UP000799423"/>
    </source>
</evidence>
<dbReference type="InterPro" id="IPR038966">
    <property type="entry name" value="TMA17"/>
</dbReference>
<evidence type="ECO:0000313" key="1">
    <source>
        <dbReference type="EMBL" id="KAF2856029.1"/>
    </source>
</evidence>
<name>A0A6A7BNP6_9PLEO</name>
<dbReference type="EMBL" id="MU006289">
    <property type="protein sequence ID" value="KAF2856029.1"/>
    <property type="molecule type" value="Genomic_DNA"/>
</dbReference>
<dbReference type="AlphaFoldDB" id="A0A6A7BNP6"/>
<proteinExistence type="predicted"/>
<protein>
    <submittedName>
        <fullName evidence="1">Uncharacterized protein</fullName>
    </submittedName>
</protein>
<feature type="non-terminal residue" evidence="1">
    <location>
        <position position="82"/>
    </location>
</feature>
<organism evidence="1 2">
    <name type="scientific">Plenodomus tracheiphilus IPT5</name>
    <dbReference type="NCBI Taxonomy" id="1408161"/>
    <lineage>
        <taxon>Eukaryota</taxon>
        <taxon>Fungi</taxon>
        <taxon>Dikarya</taxon>
        <taxon>Ascomycota</taxon>
        <taxon>Pezizomycotina</taxon>
        <taxon>Dothideomycetes</taxon>
        <taxon>Pleosporomycetidae</taxon>
        <taxon>Pleosporales</taxon>
        <taxon>Pleosporineae</taxon>
        <taxon>Leptosphaeriaceae</taxon>
        <taxon>Plenodomus</taxon>
    </lineage>
</organism>
<dbReference type="GO" id="GO:0070682">
    <property type="term" value="P:proteasome regulatory particle assembly"/>
    <property type="evidence" value="ECO:0007669"/>
    <property type="project" value="InterPro"/>
</dbReference>
<keyword evidence="2" id="KW-1185">Reference proteome</keyword>
<dbReference type="PANTHER" id="PTHR40422:SF1">
    <property type="entry name" value="TRANSLATION MACHINERY-ASSOCIATED PROTEIN 17"/>
    <property type="match status" value="1"/>
</dbReference>
<reference evidence="1" key="1">
    <citation type="submission" date="2020-01" db="EMBL/GenBank/DDBJ databases">
        <authorList>
            <consortium name="DOE Joint Genome Institute"/>
            <person name="Haridas S."/>
            <person name="Albert R."/>
            <person name="Binder M."/>
            <person name="Bloem J."/>
            <person name="Labutti K."/>
            <person name="Salamov A."/>
            <person name="Andreopoulos B."/>
            <person name="Baker S.E."/>
            <person name="Barry K."/>
            <person name="Bills G."/>
            <person name="Bluhm B.H."/>
            <person name="Cannon C."/>
            <person name="Castanera R."/>
            <person name="Culley D.E."/>
            <person name="Daum C."/>
            <person name="Ezra D."/>
            <person name="Gonzalez J.B."/>
            <person name="Henrissat B."/>
            <person name="Kuo A."/>
            <person name="Liang C."/>
            <person name="Lipzen A."/>
            <person name="Lutzoni F."/>
            <person name="Magnuson J."/>
            <person name="Mondo S."/>
            <person name="Nolan M."/>
            <person name="Ohm R."/>
            <person name="Pangilinan J."/>
            <person name="Park H.-J."/>
            <person name="Ramirez L."/>
            <person name="Alfaro M."/>
            <person name="Sun H."/>
            <person name="Tritt A."/>
            <person name="Yoshinaga Y."/>
            <person name="Zwiers L.-H."/>
            <person name="Turgeon B.G."/>
            <person name="Goodwin S.B."/>
            <person name="Spatafora J.W."/>
            <person name="Crous P.W."/>
            <person name="Grigoriev I.V."/>
        </authorList>
    </citation>
    <scope>NUCLEOTIDE SEQUENCE</scope>
    <source>
        <strain evidence="1">IPT5</strain>
    </source>
</reference>
<dbReference type="OrthoDB" id="548474at2759"/>
<gene>
    <name evidence="1" type="ORF">T440DRAFT_362548</name>
</gene>
<accession>A0A6A7BNP6</accession>
<sequence length="82" mass="9455">MSSTALPITPARFAAALTDLPISSLYAKHAELSNQLSHLSSSNKQLEDFARDNDDRDCYEALLENREVMKRFEERRELIRKE</sequence>